<evidence type="ECO:0000313" key="3">
    <source>
        <dbReference type="Proteomes" id="UP000030980"/>
    </source>
</evidence>
<protein>
    <recommendedName>
        <fullName evidence="4">Lipoprotein</fullName>
    </recommendedName>
</protein>
<feature type="signal peptide" evidence="1">
    <location>
        <begin position="1"/>
        <end position="19"/>
    </location>
</feature>
<evidence type="ECO:0000313" key="2">
    <source>
        <dbReference type="EMBL" id="KHO66421.1"/>
    </source>
</evidence>
<evidence type="ECO:0008006" key="4">
    <source>
        <dbReference type="Google" id="ProtNLM"/>
    </source>
</evidence>
<dbReference type="EMBL" id="JTAK01000001">
    <property type="protein sequence ID" value="KHO66421.1"/>
    <property type="molecule type" value="Genomic_DNA"/>
</dbReference>
<evidence type="ECO:0000256" key="1">
    <source>
        <dbReference type="SAM" id="SignalP"/>
    </source>
</evidence>
<dbReference type="AlphaFoldDB" id="A0A0B3BZB3"/>
<comment type="caution">
    <text evidence="2">The sequence shown here is derived from an EMBL/GenBank/DDBJ whole genome shotgun (WGS) entry which is preliminary data.</text>
</comment>
<keyword evidence="1" id="KW-0732">Signal</keyword>
<dbReference type="Proteomes" id="UP000030980">
    <property type="component" value="Unassembled WGS sequence"/>
</dbReference>
<sequence length="144" mass="16339">MKKNMGASVIVASSFLLSACHILGVDVPSIPELVQKNHWEGKPIDAAMVKWGQPLKAEKINNEITAYIWDFSRIRSITYEADSYAYYNTDRPGMTTGIVYDTKNVNVKCKLILQVDNQSKLITNYRLDKDYTRAGPCQHLFYGD</sequence>
<name>A0A0B3BZB3_9PSED</name>
<keyword evidence="3" id="KW-1185">Reference proteome</keyword>
<reference evidence="2 3" key="1">
    <citation type="submission" date="2014-11" db="EMBL/GenBank/DDBJ databases">
        <title>Genome sequence of Pseudomonas tuomuerensis JCM 14085.</title>
        <authorList>
            <person name="Shin S.-K."/>
            <person name="Yi H."/>
        </authorList>
    </citation>
    <scope>NUCLEOTIDE SEQUENCE [LARGE SCALE GENOMIC DNA]</scope>
    <source>
        <strain evidence="2 3">JCM 14085</strain>
    </source>
</reference>
<dbReference type="OrthoDB" id="5659997at2"/>
<dbReference type="STRING" id="706570.PT85_02285"/>
<dbReference type="PROSITE" id="PS51257">
    <property type="entry name" value="PROKAR_LIPOPROTEIN"/>
    <property type="match status" value="1"/>
</dbReference>
<organism evidence="2 3">
    <name type="scientific">Pseudomonas flexibilis</name>
    <dbReference type="NCBI Taxonomy" id="706570"/>
    <lineage>
        <taxon>Bacteria</taxon>
        <taxon>Pseudomonadati</taxon>
        <taxon>Pseudomonadota</taxon>
        <taxon>Gammaproteobacteria</taxon>
        <taxon>Pseudomonadales</taxon>
        <taxon>Pseudomonadaceae</taxon>
        <taxon>Pseudomonas</taxon>
    </lineage>
</organism>
<accession>A0A0B3BZB3</accession>
<proteinExistence type="predicted"/>
<gene>
    <name evidence="2" type="ORF">PT85_02285</name>
</gene>
<feature type="chain" id="PRO_5002082536" description="Lipoprotein" evidence="1">
    <location>
        <begin position="20"/>
        <end position="144"/>
    </location>
</feature>